<accession>A0A3P8D0X7</accession>
<keyword evidence="1" id="KW-1133">Transmembrane helix</keyword>
<evidence type="ECO:0000313" key="3">
    <source>
        <dbReference type="Proteomes" id="UP000269396"/>
    </source>
</evidence>
<sequence length="103" mass="12247">MTSVGDGWKKVRVGQTETWHQCLKSLTCVLSHVGRCRVRGWVPCDYRNQWLETVGDMAENRSQWRRCILSVFLYTERLKSLHIFLIVLYPYTQSFFYILLSLK</sequence>
<dbReference type="Proteomes" id="UP000269396">
    <property type="component" value="Unassembled WGS sequence"/>
</dbReference>
<name>A0A3P8D0X7_9TREM</name>
<keyword evidence="1" id="KW-0812">Transmembrane</keyword>
<protein>
    <submittedName>
        <fullName evidence="2">Uncharacterized protein</fullName>
    </submittedName>
</protein>
<evidence type="ECO:0000313" key="2">
    <source>
        <dbReference type="EMBL" id="VDP45057.1"/>
    </source>
</evidence>
<evidence type="ECO:0000256" key="1">
    <source>
        <dbReference type="SAM" id="Phobius"/>
    </source>
</evidence>
<reference evidence="2 3" key="1">
    <citation type="submission" date="2018-11" db="EMBL/GenBank/DDBJ databases">
        <authorList>
            <consortium name="Pathogen Informatics"/>
        </authorList>
    </citation>
    <scope>NUCLEOTIDE SEQUENCE [LARGE SCALE GENOMIC DNA]</scope>
    <source>
        <strain>Denwood</strain>
        <strain evidence="3">Zambia</strain>
    </source>
</reference>
<proteinExistence type="predicted"/>
<organism evidence="2 3">
    <name type="scientific">Schistosoma mattheei</name>
    <dbReference type="NCBI Taxonomy" id="31246"/>
    <lineage>
        <taxon>Eukaryota</taxon>
        <taxon>Metazoa</taxon>
        <taxon>Spiralia</taxon>
        <taxon>Lophotrochozoa</taxon>
        <taxon>Platyhelminthes</taxon>
        <taxon>Trematoda</taxon>
        <taxon>Digenea</taxon>
        <taxon>Strigeidida</taxon>
        <taxon>Schistosomatoidea</taxon>
        <taxon>Schistosomatidae</taxon>
        <taxon>Schistosoma</taxon>
    </lineage>
</organism>
<keyword evidence="3" id="KW-1185">Reference proteome</keyword>
<dbReference type="EMBL" id="UZAL01028982">
    <property type="protein sequence ID" value="VDP45057.1"/>
    <property type="molecule type" value="Genomic_DNA"/>
</dbReference>
<dbReference type="AlphaFoldDB" id="A0A3P8D0X7"/>
<keyword evidence="1" id="KW-0472">Membrane</keyword>
<feature type="transmembrane region" description="Helical" evidence="1">
    <location>
        <begin position="81"/>
        <end position="100"/>
    </location>
</feature>
<gene>
    <name evidence="2" type="ORF">SMTD_LOCUS8517</name>
</gene>